<keyword evidence="5" id="KW-0539">Nucleus</keyword>
<dbReference type="Pfam" id="PF03106">
    <property type="entry name" value="WRKY"/>
    <property type="match status" value="1"/>
</dbReference>
<comment type="caution">
    <text evidence="8">The sequence shown here is derived from an EMBL/GenBank/DDBJ whole genome shotgun (WGS) entry which is preliminary data.</text>
</comment>
<dbReference type="InterPro" id="IPR003657">
    <property type="entry name" value="WRKY_dom"/>
</dbReference>
<evidence type="ECO:0000313" key="8">
    <source>
        <dbReference type="EMBL" id="KAJ8491181.1"/>
    </source>
</evidence>
<protein>
    <recommendedName>
        <fullName evidence="7">WRKY domain-containing protein</fullName>
    </recommendedName>
</protein>
<dbReference type="InterPro" id="IPR036576">
    <property type="entry name" value="WRKY_dom_sf"/>
</dbReference>
<dbReference type="GO" id="GO:0043565">
    <property type="term" value="F:sequence-specific DNA binding"/>
    <property type="evidence" value="ECO:0007669"/>
    <property type="project" value="InterPro"/>
</dbReference>
<evidence type="ECO:0000259" key="7">
    <source>
        <dbReference type="PROSITE" id="PS50811"/>
    </source>
</evidence>
<name>A0AAV8R2N6_ENSVE</name>
<keyword evidence="2" id="KW-0805">Transcription regulation</keyword>
<evidence type="ECO:0000256" key="2">
    <source>
        <dbReference type="ARBA" id="ARBA00023015"/>
    </source>
</evidence>
<evidence type="ECO:0000256" key="4">
    <source>
        <dbReference type="ARBA" id="ARBA00023163"/>
    </source>
</evidence>
<keyword evidence="4" id="KW-0804">Transcription</keyword>
<feature type="region of interest" description="Disordered" evidence="6">
    <location>
        <begin position="66"/>
        <end position="107"/>
    </location>
</feature>
<reference evidence="8 9" key="1">
    <citation type="submission" date="2022-12" db="EMBL/GenBank/DDBJ databases">
        <title>Chromosome-scale assembly of the Ensete ventricosum genome.</title>
        <authorList>
            <person name="Dussert Y."/>
            <person name="Stocks J."/>
            <person name="Wendawek A."/>
            <person name="Woldeyes F."/>
            <person name="Nichols R.A."/>
            <person name="Borrell J.S."/>
        </authorList>
    </citation>
    <scope>NUCLEOTIDE SEQUENCE [LARGE SCALE GENOMIC DNA]</scope>
    <source>
        <strain evidence="9">cv. Maze</strain>
        <tissue evidence="8">Seeds</tissue>
    </source>
</reference>
<evidence type="ECO:0000313" key="9">
    <source>
        <dbReference type="Proteomes" id="UP001222027"/>
    </source>
</evidence>
<comment type="subcellular location">
    <subcellularLocation>
        <location evidence="1">Nucleus</location>
    </subcellularLocation>
</comment>
<dbReference type="PANTHER" id="PTHR31282">
    <property type="entry name" value="WRKY TRANSCRIPTION FACTOR 21-RELATED"/>
    <property type="match status" value="1"/>
</dbReference>
<dbReference type="EMBL" id="JAQQAF010000004">
    <property type="protein sequence ID" value="KAJ8491181.1"/>
    <property type="molecule type" value="Genomic_DNA"/>
</dbReference>
<proteinExistence type="predicted"/>
<evidence type="ECO:0000256" key="1">
    <source>
        <dbReference type="ARBA" id="ARBA00004123"/>
    </source>
</evidence>
<dbReference type="GO" id="GO:0003700">
    <property type="term" value="F:DNA-binding transcription factor activity"/>
    <property type="evidence" value="ECO:0007669"/>
    <property type="project" value="InterPro"/>
</dbReference>
<dbReference type="InterPro" id="IPR044810">
    <property type="entry name" value="WRKY_plant"/>
</dbReference>
<sequence>MVKMSKKIPGGPSTCHHHFMAIEEINRAYELMRQLHAVLLQMFPAQVGGDILKEILTLTSSALSGLQSTRCGSSGGSDDDPRCAGDKRKSLQRSDRPGDPKRRRKQETWSIATTVPHGDGYQWRKYGQKMINNAKYPRSYYRCTYREGQGCLAKKTVQQEDSCADPPSFRVEYSMQHTCKTIDAAAVPFVMDSAPKEASLHSGGFSSEQHLSLPQDTAGNLIQDENLWIYDQMQECLPLEPELLGKMDVASSISSPTGPWDWDMLMGDDDGW</sequence>
<dbReference type="AlphaFoldDB" id="A0AAV8R2N6"/>
<keyword evidence="3" id="KW-0238">DNA-binding</keyword>
<dbReference type="PROSITE" id="PS50811">
    <property type="entry name" value="WRKY"/>
    <property type="match status" value="1"/>
</dbReference>
<dbReference type="Gene3D" id="2.20.25.80">
    <property type="entry name" value="WRKY domain"/>
    <property type="match status" value="1"/>
</dbReference>
<dbReference type="Proteomes" id="UP001222027">
    <property type="component" value="Unassembled WGS sequence"/>
</dbReference>
<dbReference type="SUPFAM" id="SSF118290">
    <property type="entry name" value="WRKY DNA-binding domain"/>
    <property type="match status" value="1"/>
</dbReference>
<evidence type="ECO:0000256" key="3">
    <source>
        <dbReference type="ARBA" id="ARBA00023125"/>
    </source>
</evidence>
<keyword evidence="9" id="KW-1185">Reference proteome</keyword>
<dbReference type="SMART" id="SM00774">
    <property type="entry name" value="WRKY"/>
    <property type="match status" value="1"/>
</dbReference>
<accession>A0AAV8R2N6</accession>
<organism evidence="8 9">
    <name type="scientific">Ensete ventricosum</name>
    <name type="common">Abyssinian banana</name>
    <name type="synonym">Musa ensete</name>
    <dbReference type="NCBI Taxonomy" id="4639"/>
    <lineage>
        <taxon>Eukaryota</taxon>
        <taxon>Viridiplantae</taxon>
        <taxon>Streptophyta</taxon>
        <taxon>Embryophyta</taxon>
        <taxon>Tracheophyta</taxon>
        <taxon>Spermatophyta</taxon>
        <taxon>Magnoliopsida</taxon>
        <taxon>Liliopsida</taxon>
        <taxon>Zingiberales</taxon>
        <taxon>Musaceae</taxon>
        <taxon>Ensete</taxon>
    </lineage>
</organism>
<dbReference type="GO" id="GO:0005634">
    <property type="term" value="C:nucleus"/>
    <property type="evidence" value="ECO:0007669"/>
    <property type="project" value="UniProtKB-SubCell"/>
</dbReference>
<gene>
    <name evidence="8" type="ORF">OPV22_012902</name>
</gene>
<feature type="compositionally biased region" description="Basic and acidic residues" evidence="6">
    <location>
        <begin position="79"/>
        <end position="100"/>
    </location>
</feature>
<evidence type="ECO:0000256" key="5">
    <source>
        <dbReference type="ARBA" id="ARBA00023242"/>
    </source>
</evidence>
<evidence type="ECO:0000256" key="6">
    <source>
        <dbReference type="SAM" id="MobiDB-lite"/>
    </source>
</evidence>
<feature type="domain" description="WRKY" evidence="7">
    <location>
        <begin position="112"/>
        <end position="182"/>
    </location>
</feature>